<dbReference type="EMBL" id="CM001475">
    <property type="protein sequence ID" value="EIC29734.1"/>
    <property type="molecule type" value="Genomic_DNA"/>
</dbReference>
<dbReference type="Proteomes" id="UP000005090">
    <property type="component" value="Chromosome"/>
</dbReference>
<protein>
    <submittedName>
        <fullName evidence="1">Uncharacterized protein</fullName>
    </submittedName>
</protein>
<gene>
    <name evidence="1" type="ORF">Metal_1969</name>
</gene>
<keyword evidence="2" id="KW-1185">Reference proteome</keyword>
<accession>H8GPV5</accession>
<proteinExistence type="predicted"/>
<organism evidence="1 2">
    <name type="scientific">Methylomicrobium album BG8</name>
    <dbReference type="NCBI Taxonomy" id="686340"/>
    <lineage>
        <taxon>Bacteria</taxon>
        <taxon>Pseudomonadati</taxon>
        <taxon>Pseudomonadota</taxon>
        <taxon>Gammaproteobacteria</taxon>
        <taxon>Methylococcales</taxon>
        <taxon>Methylococcaceae</taxon>
        <taxon>Methylomicrobium</taxon>
    </lineage>
</organism>
<dbReference type="HOGENOM" id="CLU_2735354_0_0_6"/>
<evidence type="ECO:0000313" key="2">
    <source>
        <dbReference type="Proteomes" id="UP000005090"/>
    </source>
</evidence>
<dbReference type="AlphaFoldDB" id="H8GPV5"/>
<reference evidence="1 2" key="1">
    <citation type="journal article" date="2013" name="Genome Announc.">
        <title>Genome Sequence of the Obligate Gammaproteobacterial Methanotroph Methylomicrobium album Strain BG8.</title>
        <authorList>
            <person name="Kits K.D."/>
            <person name="Kalyuzhnaya M.G."/>
            <person name="Klotz M.G."/>
            <person name="Jetten M.S."/>
            <person name="Op den Camp H.J."/>
            <person name="Vuilleumier S."/>
            <person name="Bringel F."/>
            <person name="Dispirito A.A."/>
            <person name="Murrell J.C."/>
            <person name="Bruce D."/>
            <person name="Cheng J.F."/>
            <person name="Copeland A."/>
            <person name="Goodwin L."/>
            <person name="Hauser L."/>
            <person name="Lajus A."/>
            <person name="Land M.L."/>
            <person name="Lapidus A."/>
            <person name="Lucas S."/>
            <person name="Medigue C."/>
            <person name="Pitluck S."/>
            <person name="Woyke T."/>
            <person name="Zeytun A."/>
            <person name="Stein L.Y."/>
        </authorList>
    </citation>
    <scope>NUCLEOTIDE SEQUENCE [LARGE SCALE GENOMIC DNA]</scope>
    <source>
        <strain evidence="1 2">BG8</strain>
    </source>
</reference>
<name>H8GPV5_METAL</name>
<evidence type="ECO:0000313" key="1">
    <source>
        <dbReference type="EMBL" id="EIC29734.1"/>
    </source>
</evidence>
<dbReference type="STRING" id="686340.Metal_1969"/>
<sequence>MASCGYFIPGVGLIQSFLKTRRRQRQYLPSFLCTNRPFSGRSRPMTEFSINDEIFYWRRANGFAKVNSSRP</sequence>